<name>A0A6G1ECI4_9ORYZ</name>
<accession>A0A6G1ECI4</accession>
<feature type="region of interest" description="Disordered" evidence="1">
    <location>
        <begin position="51"/>
        <end position="84"/>
    </location>
</feature>
<organism evidence="2 3">
    <name type="scientific">Oryza meyeriana var. granulata</name>
    <dbReference type="NCBI Taxonomy" id="110450"/>
    <lineage>
        <taxon>Eukaryota</taxon>
        <taxon>Viridiplantae</taxon>
        <taxon>Streptophyta</taxon>
        <taxon>Embryophyta</taxon>
        <taxon>Tracheophyta</taxon>
        <taxon>Spermatophyta</taxon>
        <taxon>Magnoliopsida</taxon>
        <taxon>Liliopsida</taxon>
        <taxon>Poales</taxon>
        <taxon>Poaceae</taxon>
        <taxon>BOP clade</taxon>
        <taxon>Oryzoideae</taxon>
        <taxon>Oryzeae</taxon>
        <taxon>Oryzinae</taxon>
        <taxon>Oryza</taxon>
        <taxon>Oryza meyeriana</taxon>
    </lineage>
</organism>
<evidence type="ECO:0000256" key="1">
    <source>
        <dbReference type="SAM" id="MobiDB-lite"/>
    </source>
</evidence>
<gene>
    <name evidence="2" type="ORF">E2562_011390</name>
</gene>
<dbReference type="Proteomes" id="UP000479710">
    <property type="component" value="Unassembled WGS sequence"/>
</dbReference>
<reference evidence="2 3" key="1">
    <citation type="submission" date="2019-11" db="EMBL/GenBank/DDBJ databases">
        <title>Whole genome sequence of Oryza granulata.</title>
        <authorList>
            <person name="Li W."/>
        </authorList>
    </citation>
    <scope>NUCLEOTIDE SEQUENCE [LARGE SCALE GENOMIC DNA]</scope>
    <source>
        <strain evidence="3">cv. Menghai</strain>
        <tissue evidence="2">Leaf</tissue>
    </source>
</reference>
<evidence type="ECO:0000313" key="2">
    <source>
        <dbReference type="EMBL" id="KAF0921643.1"/>
    </source>
</evidence>
<protein>
    <submittedName>
        <fullName evidence="2">Uncharacterized protein</fullName>
    </submittedName>
</protein>
<evidence type="ECO:0000313" key="3">
    <source>
        <dbReference type="Proteomes" id="UP000479710"/>
    </source>
</evidence>
<dbReference type="AlphaFoldDB" id="A0A6G1ECI4"/>
<keyword evidence="3" id="KW-1185">Reference proteome</keyword>
<comment type="caution">
    <text evidence="2">The sequence shown here is derived from an EMBL/GenBank/DDBJ whole genome shotgun (WGS) entry which is preliminary data.</text>
</comment>
<sequence length="173" mass="18111">MGDDIDFTGELGALGATRYPGPGSASFATHAGIKLDATDIFANGRNATGGIRDAATRGGGGSRCRRQQRSASVPPHRQHTQADYTARASYPGTRASYPGTGYSGAQAGYPGTRAGYPGARADYTAEAGYPGARGDYTSGASYPGAWGCLWEHHQVQGTPRREGLRAATRDRLR</sequence>
<dbReference type="EMBL" id="SPHZ02000004">
    <property type="protein sequence ID" value="KAF0921643.1"/>
    <property type="molecule type" value="Genomic_DNA"/>
</dbReference>
<proteinExistence type="predicted"/>